<dbReference type="EMBL" id="SJPW01000004">
    <property type="protein sequence ID" value="TWU54432.1"/>
    <property type="molecule type" value="Genomic_DNA"/>
</dbReference>
<protein>
    <recommendedName>
        <fullName evidence="3">Nudix hydrolase domain-containing protein</fullName>
    </recommendedName>
</protein>
<dbReference type="Proteomes" id="UP000318288">
    <property type="component" value="Unassembled WGS sequence"/>
</dbReference>
<sequence length="203" mass="21921">MSAKEEHILVIPASVIDAIGDLNGFEPDVDRFLQPILASDALAFHPRSQMETDPSFKQLIPYVLLEWTDGDGVVHLFTYTRGGGSGEKRLHAKRSVGIGGHISEEDAAGGADPYATGMQRELAEEIQLASDYTESKAGLIYDPSNDVGKVHVGVVHRFVLKSPEVKSNEADLADGGFVAVETLKAERDGLETWSQLAIDAIYG</sequence>
<proteinExistence type="predicted"/>
<evidence type="ECO:0000313" key="1">
    <source>
        <dbReference type="EMBL" id="TWU54432.1"/>
    </source>
</evidence>
<reference evidence="1 2" key="1">
    <citation type="submission" date="2019-02" db="EMBL/GenBank/DDBJ databases">
        <title>Deep-cultivation of Planctomycetes and their phenomic and genomic characterization uncovers novel biology.</title>
        <authorList>
            <person name="Wiegand S."/>
            <person name="Jogler M."/>
            <person name="Boedeker C."/>
            <person name="Pinto D."/>
            <person name="Vollmers J."/>
            <person name="Rivas-Marin E."/>
            <person name="Kohn T."/>
            <person name="Peeters S.H."/>
            <person name="Heuer A."/>
            <person name="Rast P."/>
            <person name="Oberbeckmann S."/>
            <person name="Bunk B."/>
            <person name="Jeske O."/>
            <person name="Meyerdierks A."/>
            <person name="Storesund J.E."/>
            <person name="Kallscheuer N."/>
            <person name="Luecker S."/>
            <person name="Lage O.M."/>
            <person name="Pohl T."/>
            <person name="Merkel B.J."/>
            <person name="Hornburger P."/>
            <person name="Mueller R.-W."/>
            <person name="Bruemmer F."/>
            <person name="Labrenz M."/>
            <person name="Spormann A.M."/>
            <person name="Op Den Camp H."/>
            <person name="Overmann J."/>
            <person name="Amann R."/>
            <person name="Jetten M.S.M."/>
            <person name="Mascher T."/>
            <person name="Medema M.H."/>
            <person name="Devos D.P."/>
            <person name="Kaster A.-K."/>
            <person name="Ovreas L."/>
            <person name="Rohde M."/>
            <person name="Galperin M.Y."/>
            <person name="Jogler C."/>
        </authorList>
    </citation>
    <scope>NUCLEOTIDE SEQUENCE [LARGE SCALE GENOMIC DNA]</scope>
    <source>
        <strain evidence="1 2">Poly51</strain>
    </source>
</reference>
<dbReference type="AlphaFoldDB" id="A0A5C6EZD9"/>
<evidence type="ECO:0000313" key="2">
    <source>
        <dbReference type="Proteomes" id="UP000318288"/>
    </source>
</evidence>
<evidence type="ECO:0008006" key="3">
    <source>
        <dbReference type="Google" id="ProtNLM"/>
    </source>
</evidence>
<gene>
    <name evidence="1" type="ORF">Poly51_31510</name>
</gene>
<dbReference type="RefSeq" id="WP_186775578.1">
    <property type="nucleotide sequence ID" value="NZ_SJPW01000004.1"/>
</dbReference>
<dbReference type="Gene3D" id="3.90.79.10">
    <property type="entry name" value="Nucleoside Triphosphate Pyrophosphohydrolase"/>
    <property type="match status" value="1"/>
</dbReference>
<dbReference type="SUPFAM" id="SSF55811">
    <property type="entry name" value="Nudix"/>
    <property type="match status" value="1"/>
</dbReference>
<organism evidence="1 2">
    <name type="scientific">Rubripirellula tenax</name>
    <dbReference type="NCBI Taxonomy" id="2528015"/>
    <lineage>
        <taxon>Bacteria</taxon>
        <taxon>Pseudomonadati</taxon>
        <taxon>Planctomycetota</taxon>
        <taxon>Planctomycetia</taxon>
        <taxon>Pirellulales</taxon>
        <taxon>Pirellulaceae</taxon>
        <taxon>Rubripirellula</taxon>
    </lineage>
</organism>
<comment type="caution">
    <text evidence="1">The sequence shown here is derived from an EMBL/GenBank/DDBJ whole genome shotgun (WGS) entry which is preliminary data.</text>
</comment>
<accession>A0A5C6EZD9</accession>
<name>A0A5C6EZD9_9BACT</name>
<keyword evidence="2" id="KW-1185">Reference proteome</keyword>
<dbReference type="InterPro" id="IPR015797">
    <property type="entry name" value="NUDIX_hydrolase-like_dom_sf"/>
</dbReference>